<dbReference type="Gene3D" id="1.10.1300.10">
    <property type="entry name" value="3'5'-cyclic nucleotide phosphodiesterase, catalytic domain"/>
    <property type="match status" value="1"/>
</dbReference>
<dbReference type="OrthoDB" id="189220at2759"/>
<evidence type="ECO:0000256" key="1">
    <source>
        <dbReference type="ARBA" id="ARBA00022723"/>
    </source>
</evidence>
<feature type="binding site" evidence="4">
    <location>
        <position position="661"/>
    </location>
    <ligand>
        <name>AMP</name>
        <dbReference type="ChEBI" id="CHEBI:456215"/>
    </ligand>
</feature>
<sequence>MSERERASIEWEGGIVRDGTSAGIHNHSVASLIKVYRMRLIGVNVFWFCLSALALCLDINTIYTWDDRLPGSELALNGAEWVNDYLGWRGQAELLVLGLGIVMMSLGLTIIHSMGRPETLAAIFSLEHSARLFMHYVAKRGDTRSKLAVEFLTATYEYRELVGREGVDEEEARQRAFALFGKYLHSADQAPVIAASKASMSMVRHALTAMSLSHCTGSFASNMMRDVREGLTPEDERDLERVRERVRERETERERKLDETLAEVFQGVEVEVAAYLERMTLRSFFQSRYALVCQLLLSMDSMSQSLGREWLTDIFLSPFKKTLPEFVHPFTLGGHALGDICMGMGDSLGSINDSMRDLLAGQGDALPTATMATILDTLHGLIKSPQSQDGTFTQADRDAIIIAHYIVSSYAQVDGMGGEALFGPGTASGGLPKVSSVDGFGDDDMDLERDELDRDFVMRIFTGYTGTASAAAKTMTSTASGEGEREGEREGVRHSGAGPVYSPMTGGDDGEPRTLPVCTCETYPSTPKVPTYPMPEVPMDLDWTPSFNVFETFPAELAEDVHTIAGLPRAASYMALPCVLDAAMHRLGLYRSMRISRNRLWFFVTTLQAEYAAENPYHNSTHAADVCHMATVLMMAMKEKNDKIFGSMEMLALVLGTASHDVKHPGVDNKYLVRTEHEIATRFNDRSALENHHAQLGWGRVRDSGLLDHLSDTDKRMFRKLFVDIVLETDPAANFDFTRRNVTLHTLLPTTDWEVQGALSSFKEDAAHKVVAQTRFTLLSVIVKLADLSNPFRPTKVATVFAECVMREFFSQGDRVLVSHRTTPLLGHQDRYQYPQNMYKCQTTFIKNLVAPLLNVYTLALTSLPCDTESDAHVPVYHLPPSTSSAAAARSTSTAGLATPRVKGVSLADTLLGHINGNVAANLRHWSHCQRDRHALRHLMSDVPQSHQCRNCQCVLDDAQLAQRGLDSHHGEVPMIYGRGRDGRLVVDVADVGVSVAEDTTGIMWGKPRDKGEGDQDESDMLSTSLEEPDADAEVEGVRYADANGEASVSLGSEGSVLGGLEAKHAKTDTNLVPQQ</sequence>
<proteinExistence type="inferred from homology"/>
<feature type="binding site" evidence="5">
    <location>
        <position position="787"/>
    </location>
    <ligand>
        <name>Zn(2+)</name>
        <dbReference type="ChEBI" id="CHEBI:29105"/>
        <label>1</label>
    </ligand>
</feature>
<dbReference type="EC" id="3.1.4.-" evidence="6"/>
<feature type="domain" description="PDEase" evidence="9">
    <location>
        <begin position="525"/>
        <end position="933"/>
    </location>
</feature>
<keyword evidence="8" id="KW-0812">Transmembrane</keyword>
<evidence type="ECO:0000256" key="5">
    <source>
        <dbReference type="PIRSR" id="PIRSR623088-3"/>
    </source>
</evidence>
<feature type="region of interest" description="Disordered" evidence="7">
    <location>
        <begin position="1003"/>
        <end position="1034"/>
    </location>
</feature>
<gene>
    <name evidence="10" type="ORF">KIPB_003605</name>
</gene>
<organism evidence="10 11">
    <name type="scientific">Kipferlia bialata</name>
    <dbReference type="NCBI Taxonomy" id="797122"/>
    <lineage>
        <taxon>Eukaryota</taxon>
        <taxon>Metamonada</taxon>
        <taxon>Carpediemonas-like organisms</taxon>
        <taxon>Kipferlia</taxon>
    </lineage>
</organism>
<feature type="compositionally biased region" description="Low complexity" evidence="7">
    <location>
        <begin position="472"/>
        <end position="481"/>
    </location>
</feature>
<dbReference type="EMBL" id="BDIP01000702">
    <property type="protein sequence ID" value="GIQ82461.1"/>
    <property type="molecule type" value="Genomic_DNA"/>
</dbReference>
<name>A0A9K3CTP0_9EUKA</name>
<dbReference type="GO" id="GO:0004114">
    <property type="term" value="F:3',5'-cyclic-nucleotide phosphodiesterase activity"/>
    <property type="evidence" value="ECO:0007669"/>
    <property type="project" value="InterPro"/>
</dbReference>
<feature type="binding site" evidence="5">
    <location>
        <position position="661"/>
    </location>
    <ligand>
        <name>Zn(2+)</name>
        <dbReference type="ChEBI" id="CHEBI:29105"/>
        <label>1</label>
    </ligand>
</feature>
<dbReference type="InterPro" id="IPR023088">
    <property type="entry name" value="PDEase"/>
</dbReference>
<dbReference type="SUPFAM" id="SSF109604">
    <property type="entry name" value="HD-domain/PDEase-like"/>
    <property type="match status" value="1"/>
</dbReference>
<feature type="binding site" evidence="4">
    <location>
        <begin position="618"/>
        <end position="622"/>
    </location>
    <ligand>
        <name>AMP</name>
        <dbReference type="ChEBI" id="CHEBI:456215"/>
    </ligand>
</feature>
<feature type="region of interest" description="Disordered" evidence="7">
    <location>
        <begin position="472"/>
        <end position="511"/>
    </location>
</feature>
<comment type="cofactor">
    <cofactor evidence="6">
        <name>a divalent metal cation</name>
        <dbReference type="ChEBI" id="CHEBI:60240"/>
    </cofactor>
    <text evidence="6">Binds 2 divalent metal cations per subunit. Site 1 may preferentially bind zinc ions, while site 2 has a preference for magnesium and/or manganese ions.</text>
</comment>
<reference evidence="10 11" key="1">
    <citation type="journal article" date="2018" name="PLoS ONE">
        <title>The draft genome of Kipferlia bialata reveals reductive genome evolution in fornicate parasites.</title>
        <authorList>
            <person name="Tanifuji G."/>
            <person name="Takabayashi S."/>
            <person name="Kume K."/>
            <person name="Takagi M."/>
            <person name="Nakayama T."/>
            <person name="Kamikawa R."/>
            <person name="Inagaki Y."/>
            <person name="Hashimoto T."/>
        </authorList>
    </citation>
    <scope>NUCLEOTIDE SEQUENCE [LARGE SCALE GENOMIC DNA]</scope>
    <source>
        <strain evidence="10">NY0173</strain>
    </source>
</reference>
<feature type="active site" description="Proton donor" evidence="3">
    <location>
        <position position="618"/>
    </location>
</feature>
<comment type="similarity">
    <text evidence="6">Belongs to the cyclic nucleotide phosphodiesterase family.</text>
</comment>
<accession>A0A9K3CTP0</accession>
<dbReference type="GO" id="GO:0007165">
    <property type="term" value="P:signal transduction"/>
    <property type="evidence" value="ECO:0007669"/>
    <property type="project" value="InterPro"/>
</dbReference>
<evidence type="ECO:0000256" key="4">
    <source>
        <dbReference type="PIRSR" id="PIRSR623088-2"/>
    </source>
</evidence>
<keyword evidence="2 6" id="KW-0378">Hydrolase</keyword>
<protein>
    <recommendedName>
        <fullName evidence="6">Phosphodiesterase</fullName>
        <ecNumber evidence="6">3.1.4.-</ecNumber>
    </recommendedName>
</protein>
<evidence type="ECO:0000256" key="2">
    <source>
        <dbReference type="ARBA" id="ARBA00022801"/>
    </source>
</evidence>
<dbReference type="Pfam" id="PF00233">
    <property type="entry name" value="PDEase_I"/>
    <property type="match status" value="1"/>
</dbReference>
<evidence type="ECO:0000256" key="3">
    <source>
        <dbReference type="PIRSR" id="PIRSR623088-1"/>
    </source>
</evidence>
<dbReference type="GO" id="GO:0046872">
    <property type="term" value="F:metal ion binding"/>
    <property type="evidence" value="ECO:0007669"/>
    <property type="project" value="UniProtKB-KW"/>
</dbReference>
<dbReference type="PROSITE" id="PS51845">
    <property type="entry name" value="PDEASE_I_2"/>
    <property type="match status" value="1"/>
</dbReference>
<dbReference type="PANTHER" id="PTHR11347">
    <property type="entry name" value="CYCLIC NUCLEOTIDE PHOSPHODIESTERASE"/>
    <property type="match status" value="1"/>
</dbReference>
<keyword evidence="1 5" id="KW-0479">Metal-binding</keyword>
<comment type="caution">
    <text evidence="10">The sequence shown here is derived from an EMBL/GenBank/DDBJ whole genome shotgun (WGS) entry which is preliminary data.</text>
</comment>
<feature type="binding site" evidence="5">
    <location>
        <position position="622"/>
    </location>
    <ligand>
        <name>Zn(2+)</name>
        <dbReference type="ChEBI" id="CHEBI:29105"/>
        <label>1</label>
    </ligand>
</feature>
<feature type="binding site" evidence="5">
    <location>
        <position position="661"/>
    </location>
    <ligand>
        <name>Zn(2+)</name>
        <dbReference type="ChEBI" id="CHEBI:29105"/>
        <label>2</label>
    </ligand>
</feature>
<feature type="transmembrane region" description="Helical" evidence="8">
    <location>
        <begin position="41"/>
        <end position="63"/>
    </location>
</feature>
<feature type="binding site" evidence="4">
    <location>
        <position position="787"/>
    </location>
    <ligand>
        <name>AMP</name>
        <dbReference type="ChEBI" id="CHEBI:456215"/>
    </ligand>
</feature>
<evidence type="ECO:0000256" key="8">
    <source>
        <dbReference type="SAM" id="Phobius"/>
    </source>
</evidence>
<dbReference type="CDD" id="cd00077">
    <property type="entry name" value="HDc"/>
    <property type="match status" value="1"/>
</dbReference>
<evidence type="ECO:0000256" key="7">
    <source>
        <dbReference type="SAM" id="MobiDB-lite"/>
    </source>
</evidence>
<keyword evidence="8" id="KW-1133">Transmembrane helix</keyword>
<dbReference type="InterPro" id="IPR003607">
    <property type="entry name" value="HD/PDEase_dom"/>
</dbReference>
<feature type="binding site" evidence="4">
    <location>
        <position position="842"/>
    </location>
    <ligand>
        <name>AMP</name>
        <dbReference type="ChEBI" id="CHEBI:456215"/>
    </ligand>
</feature>
<evidence type="ECO:0000256" key="6">
    <source>
        <dbReference type="RuleBase" id="RU363067"/>
    </source>
</evidence>
<feature type="compositionally biased region" description="Basic and acidic residues" evidence="7">
    <location>
        <begin position="482"/>
        <end position="493"/>
    </location>
</feature>
<keyword evidence="11" id="KW-1185">Reference proteome</keyword>
<evidence type="ECO:0000259" key="9">
    <source>
        <dbReference type="PROSITE" id="PS51845"/>
    </source>
</evidence>
<keyword evidence="8" id="KW-0472">Membrane</keyword>
<dbReference type="Proteomes" id="UP000265618">
    <property type="component" value="Unassembled WGS sequence"/>
</dbReference>
<dbReference type="InterPro" id="IPR023174">
    <property type="entry name" value="PDEase_CS"/>
</dbReference>
<feature type="binding site" evidence="5">
    <location>
        <position position="660"/>
    </location>
    <ligand>
        <name>Zn(2+)</name>
        <dbReference type="ChEBI" id="CHEBI:29105"/>
        <label>1</label>
    </ligand>
</feature>
<dbReference type="PROSITE" id="PS00126">
    <property type="entry name" value="PDEASE_I_1"/>
    <property type="match status" value="1"/>
</dbReference>
<dbReference type="InterPro" id="IPR002073">
    <property type="entry name" value="PDEase_catalytic_dom"/>
</dbReference>
<evidence type="ECO:0000313" key="11">
    <source>
        <dbReference type="Proteomes" id="UP000265618"/>
    </source>
</evidence>
<evidence type="ECO:0000313" key="10">
    <source>
        <dbReference type="EMBL" id="GIQ82461.1"/>
    </source>
</evidence>
<dbReference type="InterPro" id="IPR036971">
    <property type="entry name" value="PDEase_catalytic_dom_sf"/>
</dbReference>
<dbReference type="AlphaFoldDB" id="A0A9K3CTP0"/>
<dbReference type="PRINTS" id="PR00387">
    <property type="entry name" value="PDIESTERASE1"/>
</dbReference>